<feature type="domain" description="HTH lacI-type" evidence="5">
    <location>
        <begin position="1"/>
        <end position="44"/>
    </location>
</feature>
<evidence type="ECO:0000256" key="2">
    <source>
        <dbReference type="ARBA" id="ARBA00023015"/>
    </source>
</evidence>
<keyword evidence="4" id="KW-0804">Transcription</keyword>
<dbReference type="GO" id="GO:0000976">
    <property type="term" value="F:transcription cis-regulatory region binding"/>
    <property type="evidence" value="ECO:0007669"/>
    <property type="project" value="TreeGrafter"/>
</dbReference>
<dbReference type="Pfam" id="PF00356">
    <property type="entry name" value="LacI"/>
    <property type="match status" value="1"/>
</dbReference>
<dbReference type="EMBL" id="CP032627">
    <property type="protein sequence ID" value="AYG00640.1"/>
    <property type="molecule type" value="Genomic_DNA"/>
</dbReference>
<protein>
    <submittedName>
        <fullName evidence="6">LacI family transcriptional regulator</fullName>
    </submittedName>
</protein>
<evidence type="ECO:0000256" key="3">
    <source>
        <dbReference type="ARBA" id="ARBA00023125"/>
    </source>
</evidence>
<dbReference type="InterPro" id="IPR000843">
    <property type="entry name" value="HTH_LacI"/>
</dbReference>
<accession>A0A387BID1</accession>
<dbReference type="GO" id="GO:0003700">
    <property type="term" value="F:DNA-binding transcription factor activity"/>
    <property type="evidence" value="ECO:0007669"/>
    <property type="project" value="TreeGrafter"/>
</dbReference>
<dbReference type="PANTHER" id="PTHR30146">
    <property type="entry name" value="LACI-RELATED TRANSCRIPTIONAL REPRESSOR"/>
    <property type="match status" value="1"/>
</dbReference>
<dbReference type="SUPFAM" id="SSF47413">
    <property type="entry name" value="lambda repressor-like DNA-binding domains"/>
    <property type="match status" value="1"/>
</dbReference>
<dbReference type="Pfam" id="PF13407">
    <property type="entry name" value="Peripla_BP_4"/>
    <property type="match status" value="1"/>
</dbReference>
<gene>
    <name evidence="6" type="ORF">D7I46_05755</name>
</gene>
<dbReference type="Proteomes" id="UP000269374">
    <property type="component" value="Chromosome"/>
</dbReference>
<dbReference type="Gene3D" id="1.10.260.40">
    <property type="entry name" value="lambda repressor-like DNA-binding domains"/>
    <property type="match status" value="1"/>
</dbReference>
<keyword evidence="3" id="KW-0238">DNA-binding</keyword>
<dbReference type="SUPFAM" id="SSF53822">
    <property type="entry name" value="Periplasmic binding protein-like I"/>
    <property type="match status" value="1"/>
</dbReference>
<keyword evidence="2" id="KW-0805">Transcription regulation</keyword>
<name>A0A387BID1_9LACT</name>
<dbReference type="Gene3D" id="3.40.50.2300">
    <property type="match status" value="2"/>
</dbReference>
<organism evidence="6 7">
    <name type="scientific">Lactococcus allomyrinae</name>
    <dbReference type="NCBI Taxonomy" id="2419773"/>
    <lineage>
        <taxon>Bacteria</taxon>
        <taxon>Bacillati</taxon>
        <taxon>Bacillota</taxon>
        <taxon>Bacilli</taxon>
        <taxon>Lactobacillales</taxon>
        <taxon>Streptococcaceae</taxon>
        <taxon>Lactococcus</taxon>
    </lineage>
</organism>
<dbReference type="AlphaFoldDB" id="A0A387BID1"/>
<dbReference type="InterPro" id="IPR025997">
    <property type="entry name" value="SBP_2_dom"/>
</dbReference>
<dbReference type="InterPro" id="IPR028082">
    <property type="entry name" value="Peripla_BP_I"/>
</dbReference>
<keyword evidence="7" id="KW-1185">Reference proteome</keyword>
<proteinExistence type="predicted"/>
<dbReference type="OrthoDB" id="3180992at2"/>
<reference evidence="6 7" key="1">
    <citation type="submission" date="2018-09" db="EMBL/GenBank/DDBJ databases">
        <title>Genome sequencing of strain 1JSPR-7.</title>
        <authorList>
            <person name="Heo J."/>
            <person name="Kim S.-J."/>
            <person name="Kwon S.-W."/>
        </authorList>
    </citation>
    <scope>NUCLEOTIDE SEQUENCE [LARGE SCALE GENOMIC DNA]</scope>
    <source>
        <strain evidence="6 7">1JSPR-7</strain>
    </source>
</reference>
<dbReference type="PROSITE" id="PS50932">
    <property type="entry name" value="HTH_LACI_2"/>
    <property type="match status" value="1"/>
</dbReference>
<evidence type="ECO:0000256" key="1">
    <source>
        <dbReference type="ARBA" id="ARBA00022491"/>
    </source>
</evidence>
<dbReference type="SMART" id="SM00354">
    <property type="entry name" value="HTH_LACI"/>
    <property type="match status" value="1"/>
</dbReference>
<evidence type="ECO:0000259" key="5">
    <source>
        <dbReference type="PROSITE" id="PS50932"/>
    </source>
</evidence>
<sequence length="305" mass="34351">MSISTVSYALNGSAKVSEPTRTRIKEIADRLGYAPKLAARTLKGNKTNIIGVYISSFQGEFYGELLDGMQHRLELLGYDMMVNSGNRTQKFLSEKLFDGAIILDNKFQDDDLNKVLTQGNKVVVLDREVSHENARTVLLDNASGSKEAVEYLVSQHQENYYIISGPRGNYDVETRLQAAIETFEKSGKSFKILEGDFTEQSGYEAAEKIIAEAKDKTVGVYSLNDDEAIGFYRYARRHHILLEPQFKIVGFDNNHSADFLYPILPSISYRKHLWGEQAAETLIDLIESKPSAKNQTIKTALSFRK</sequence>
<dbReference type="PANTHER" id="PTHR30146:SF148">
    <property type="entry name" value="HTH-TYPE TRANSCRIPTIONAL REPRESSOR PURR-RELATED"/>
    <property type="match status" value="1"/>
</dbReference>
<keyword evidence="1" id="KW-0678">Repressor</keyword>
<dbReference type="KEGG" id="lact:D7I46_05755"/>
<dbReference type="RefSeq" id="WP_120772028.1">
    <property type="nucleotide sequence ID" value="NZ_CP032627.1"/>
</dbReference>
<dbReference type="CDD" id="cd01392">
    <property type="entry name" value="HTH_LacI"/>
    <property type="match status" value="1"/>
</dbReference>
<evidence type="ECO:0000256" key="4">
    <source>
        <dbReference type="ARBA" id="ARBA00023163"/>
    </source>
</evidence>
<dbReference type="CDD" id="cd06267">
    <property type="entry name" value="PBP1_LacI_sugar_binding-like"/>
    <property type="match status" value="1"/>
</dbReference>
<evidence type="ECO:0000313" key="7">
    <source>
        <dbReference type="Proteomes" id="UP000269374"/>
    </source>
</evidence>
<dbReference type="InterPro" id="IPR010982">
    <property type="entry name" value="Lambda_DNA-bd_dom_sf"/>
</dbReference>
<evidence type="ECO:0000313" key="6">
    <source>
        <dbReference type="EMBL" id="AYG00640.1"/>
    </source>
</evidence>